<sequence length="289" mass="30141">MKPAPFDYVRPASIAEACAILSEAGGGATVIAGGQTLMPLLNLRMSQPFILVDINGIAELKGVSRAGGATRIGPATRQAEALRDATLARQLPALVTALGHVGHYQTRNRGTVGGSIALGEPAAEMPATAVALGAEIEIASVRGRRSVKAEEFYLGPYMTVLEPDELVTGITYPDWPEGHVVLFREVAQRPGDFALVGMVGALALEGGSIARAGIAWFGMGPVPVRARQAEAALLGTGLGDIDADAVAALAVADTAPFDDHHASAEYRRTVGKRIFARTLREALDIRSVA</sequence>
<dbReference type="PANTHER" id="PTHR42659:SF2">
    <property type="entry name" value="XANTHINE DEHYDROGENASE SUBUNIT C-RELATED"/>
    <property type="match status" value="1"/>
</dbReference>
<dbReference type="SMART" id="SM01092">
    <property type="entry name" value="CO_deh_flav_C"/>
    <property type="match status" value="1"/>
</dbReference>
<dbReference type="SUPFAM" id="SSF56176">
    <property type="entry name" value="FAD-binding/transporter-associated domain-like"/>
    <property type="match status" value="1"/>
</dbReference>
<accession>A0ABT0BPA4</accession>
<keyword evidence="2" id="KW-0274">FAD</keyword>
<evidence type="ECO:0000259" key="4">
    <source>
        <dbReference type="PROSITE" id="PS51387"/>
    </source>
</evidence>
<dbReference type="EMBL" id="JALHLG010000007">
    <property type="protein sequence ID" value="MCJ2186780.1"/>
    <property type="molecule type" value="Genomic_DNA"/>
</dbReference>
<dbReference type="PANTHER" id="PTHR42659">
    <property type="entry name" value="XANTHINE DEHYDROGENASE SUBUNIT C-RELATED"/>
    <property type="match status" value="1"/>
</dbReference>
<name>A0ABT0BPA4_9SPHN</name>
<dbReference type="Gene3D" id="3.30.43.10">
    <property type="entry name" value="Uridine Diphospho-n-acetylenolpyruvylglucosamine Reductase, domain 2"/>
    <property type="match status" value="1"/>
</dbReference>
<dbReference type="InterPro" id="IPR005107">
    <property type="entry name" value="CO_DH_flav_C"/>
</dbReference>
<reference evidence="5 6" key="1">
    <citation type="submission" date="2022-04" db="EMBL/GenBank/DDBJ databases">
        <title>Identification of a novel bacterium isolated from mangrove sediments.</title>
        <authorList>
            <person name="Pan X."/>
        </authorList>
    </citation>
    <scope>NUCLEOTIDE SEQUENCE [LARGE SCALE GENOMIC DNA]</scope>
    <source>
        <strain evidence="5 6">B2638</strain>
    </source>
</reference>
<proteinExistence type="predicted"/>
<dbReference type="Pfam" id="PF00941">
    <property type="entry name" value="FAD_binding_5"/>
    <property type="match status" value="1"/>
</dbReference>
<dbReference type="SUPFAM" id="SSF55447">
    <property type="entry name" value="CO dehydrogenase flavoprotein C-terminal domain-like"/>
    <property type="match status" value="1"/>
</dbReference>
<dbReference type="InterPro" id="IPR016167">
    <property type="entry name" value="FAD-bd_PCMH_sub1"/>
</dbReference>
<evidence type="ECO:0000256" key="1">
    <source>
        <dbReference type="ARBA" id="ARBA00022630"/>
    </source>
</evidence>
<dbReference type="InterPro" id="IPR036683">
    <property type="entry name" value="CO_DH_flav_C_dom_sf"/>
</dbReference>
<dbReference type="Gene3D" id="3.30.465.10">
    <property type="match status" value="1"/>
</dbReference>
<dbReference type="Pfam" id="PF03450">
    <property type="entry name" value="CO_deh_flav_C"/>
    <property type="match status" value="1"/>
</dbReference>
<dbReference type="InterPro" id="IPR016169">
    <property type="entry name" value="FAD-bd_PCMH_sub2"/>
</dbReference>
<dbReference type="InterPro" id="IPR051312">
    <property type="entry name" value="Diverse_Substr_Oxidored"/>
</dbReference>
<dbReference type="Gene3D" id="3.30.390.50">
    <property type="entry name" value="CO dehydrogenase flavoprotein, C-terminal domain"/>
    <property type="match status" value="1"/>
</dbReference>
<keyword evidence="6" id="KW-1185">Reference proteome</keyword>
<evidence type="ECO:0000256" key="2">
    <source>
        <dbReference type="ARBA" id="ARBA00022827"/>
    </source>
</evidence>
<keyword evidence="3" id="KW-0560">Oxidoreductase</keyword>
<gene>
    <name evidence="5" type="ORF">MTR66_08140</name>
</gene>
<keyword evidence="1" id="KW-0285">Flavoprotein</keyword>
<dbReference type="RefSeq" id="WP_243919556.1">
    <property type="nucleotide sequence ID" value="NZ_JALHLG010000007.1"/>
</dbReference>
<evidence type="ECO:0000313" key="5">
    <source>
        <dbReference type="EMBL" id="MCJ2186780.1"/>
    </source>
</evidence>
<dbReference type="InterPro" id="IPR002346">
    <property type="entry name" value="Mopterin_DH_FAD-bd"/>
</dbReference>
<evidence type="ECO:0000313" key="6">
    <source>
        <dbReference type="Proteomes" id="UP001202281"/>
    </source>
</evidence>
<dbReference type="Proteomes" id="UP001202281">
    <property type="component" value="Unassembled WGS sequence"/>
</dbReference>
<organism evidence="5 6">
    <name type="scientific">Novosphingobium beihaiensis</name>
    <dbReference type="NCBI Taxonomy" id="2930389"/>
    <lineage>
        <taxon>Bacteria</taxon>
        <taxon>Pseudomonadati</taxon>
        <taxon>Pseudomonadota</taxon>
        <taxon>Alphaproteobacteria</taxon>
        <taxon>Sphingomonadales</taxon>
        <taxon>Sphingomonadaceae</taxon>
        <taxon>Novosphingobium</taxon>
    </lineage>
</organism>
<feature type="domain" description="FAD-binding PCMH-type" evidence="4">
    <location>
        <begin position="1"/>
        <end position="177"/>
    </location>
</feature>
<dbReference type="PROSITE" id="PS51387">
    <property type="entry name" value="FAD_PCMH"/>
    <property type="match status" value="1"/>
</dbReference>
<comment type="caution">
    <text evidence="5">The sequence shown here is derived from an EMBL/GenBank/DDBJ whole genome shotgun (WGS) entry which is preliminary data.</text>
</comment>
<dbReference type="InterPro" id="IPR016166">
    <property type="entry name" value="FAD-bd_PCMH"/>
</dbReference>
<dbReference type="InterPro" id="IPR036318">
    <property type="entry name" value="FAD-bd_PCMH-like_sf"/>
</dbReference>
<evidence type="ECO:0000256" key="3">
    <source>
        <dbReference type="ARBA" id="ARBA00023002"/>
    </source>
</evidence>
<protein>
    <submittedName>
        <fullName evidence="5">Xanthine dehydrogenase family protein subunit M</fullName>
    </submittedName>
</protein>